<evidence type="ECO:0000256" key="13">
    <source>
        <dbReference type="RuleBase" id="RU003357"/>
    </source>
</evidence>
<dbReference type="Proteomes" id="UP001597387">
    <property type="component" value="Unassembled WGS sequence"/>
</dbReference>
<dbReference type="Pfam" id="PF00593">
    <property type="entry name" value="TonB_dep_Rec_b-barrel"/>
    <property type="match status" value="1"/>
</dbReference>
<evidence type="ECO:0000313" key="17">
    <source>
        <dbReference type="EMBL" id="MFD2162539.1"/>
    </source>
</evidence>
<evidence type="ECO:0000259" key="16">
    <source>
        <dbReference type="Pfam" id="PF07715"/>
    </source>
</evidence>
<keyword evidence="5 12" id="KW-0812">Transmembrane</keyword>
<evidence type="ECO:0000256" key="9">
    <source>
        <dbReference type="ARBA" id="ARBA00023077"/>
    </source>
</evidence>
<keyword evidence="17" id="KW-0675">Receptor</keyword>
<comment type="caution">
    <text evidence="17">The sequence shown here is derived from an EMBL/GenBank/DDBJ whole genome shotgun (WGS) entry which is preliminary data.</text>
</comment>
<comment type="subcellular location">
    <subcellularLocation>
        <location evidence="1 12">Cell outer membrane</location>
        <topology evidence="1 12">Multi-pass membrane protein</topology>
    </subcellularLocation>
</comment>
<reference evidence="18" key="1">
    <citation type="journal article" date="2019" name="Int. J. Syst. Evol. Microbiol.">
        <title>The Global Catalogue of Microorganisms (GCM) 10K type strain sequencing project: providing services to taxonomists for standard genome sequencing and annotation.</title>
        <authorList>
            <consortium name="The Broad Institute Genomics Platform"/>
            <consortium name="The Broad Institute Genome Sequencing Center for Infectious Disease"/>
            <person name="Wu L."/>
            <person name="Ma J."/>
        </authorList>
    </citation>
    <scope>NUCLEOTIDE SEQUENCE [LARGE SCALE GENOMIC DNA]</scope>
    <source>
        <strain evidence="18">KCTC 42217</strain>
    </source>
</reference>
<evidence type="ECO:0000256" key="3">
    <source>
        <dbReference type="ARBA" id="ARBA00022452"/>
    </source>
</evidence>
<keyword evidence="11 12" id="KW-0998">Cell outer membrane</keyword>
<evidence type="ECO:0000256" key="10">
    <source>
        <dbReference type="ARBA" id="ARBA00023136"/>
    </source>
</evidence>
<dbReference type="EMBL" id="JBHUHZ010000001">
    <property type="protein sequence ID" value="MFD2162539.1"/>
    <property type="molecule type" value="Genomic_DNA"/>
</dbReference>
<dbReference type="SUPFAM" id="SSF56935">
    <property type="entry name" value="Porins"/>
    <property type="match status" value="1"/>
</dbReference>
<evidence type="ECO:0000259" key="15">
    <source>
        <dbReference type="Pfam" id="PF00593"/>
    </source>
</evidence>
<keyword evidence="4" id="KW-0410">Iron transport</keyword>
<sequence>MKVVQVLLLLIFGFLTSQGQSVQDTADLKDVVVKAYFSEQPLLRLPASVSVISQTVLQNQPGHSLLPGINTAPGVRMEERSPGSYRLSIRGSLLRSPFGIRNLKIYLDDFLLTDAGGNSYLNLLDAASVERIEVLKGPEGSVFGANSGGVVLIDSRKLSKDSAALSAGITGGSYGLLHQNATAQFRKKDFQIGLNQSIQKSDGYRRNSSMNRKGLLLSSGWSYSKSAELKALLLYSDLYYQTPGALTAALLDQNPRQARPGAEEQRASVYNETFLSGLSHSKQILPGLRHVVALTGSLTDFTNPFITNYESRKEKSLGIRTFIELSSDKWKMQYGLESQQTKSEIRNYDNVQGQPQASKSFADISARQSFIFTRFSGQLTKSLTLETAFSLNFYGYDFKDVYPKHSAPQRRNFKTQLMPRAALSYMFDGNVSLRASVSRGYSPPTIEELRPSNLLINTDLEPEYGWNYESGVRMSFLNNRIYFDASLFHFNLTNALVRRVNADDAEYFVNAGGTRQDGLEAQFNGWIIVARNVGLVRGLKINGSYTYSRFCFSDYITGSSDFSGRKLTGVPGHNMVSSADLHLPFSTSLYAQHSYVSSIPLNDANSHFAEKYHLMQAKLTWKSRLGKYGIKTFAGVDNLLNAKYSLGNDLNAFAARYYNPSAPRNYYAGFSAHF</sequence>
<gene>
    <name evidence="17" type="ORF">ACFSJU_09045</name>
</gene>
<evidence type="ECO:0000256" key="8">
    <source>
        <dbReference type="ARBA" id="ARBA00023065"/>
    </source>
</evidence>
<dbReference type="InterPro" id="IPR010917">
    <property type="entry name" value="TonB_rcpt_CS"/>
</dbReference>
<evidence type="ECO:0000256" key="4">
    <source>
        <dbReference type="ARBA" id="ARBA00022496"/>
    </source>
</evidence>
<evidence type="ECO:0000256" key="7">
    <source>
        <dbReference type="ARBA" id="ARBA00023004"/>
    </source>
</evidence>
<dbReference type="PROSITE" id="PS52016">
    <property type="entry name" value="TONB_DEPENDENT_REC_3"/>
    <property type="match status" value="1"/>
</dbReference>
<dbReference type="Gene3D" id="2.40.170.20">
    <property type="entry name" value="TonB-dependent receptor, beta-barrel domain"/>
    <property type="match status" value="1"/>
</dbReference>
<evidence type="ECO:0000256" key="6">
    <source>
        <dbReference type="ARBA" id="ARBA00022729"/>
    </source>
</evidence>
<dbReference type="InterPro" id="IPR012910">
    <property type="entry name" value="Plug_dom"/>
</dbReference>
<accession>A0ABW4ZKY1</accession>
<keyword evidence="8" id="KW-0406">Ion transport</keyword>
<feature type="signal peptide" evidence="14">
    <location>
        <begin position="1"/>
        <end position="19"/>
    </location>
</feature>
<keyword evidence="10 12" id="KW-0472">Membrane</keyword>
<name>A0ABW4ZKY1_9SPHI</name>
<proteinExistence type="inferred from homology"/>
<comment type="similarity">
    <text evidence="12 13">Belongs to the TonB-dependent receptor family.</text>
</comment>
<evidence type="ECO:0000313" key="18">
    <source>
        <dbReference type="Proteomes" id="UP001597387"/>
    </source>
</evidence>
<keyword evidence="18" id="KW-1185">Reference proteome</keyword>
<organism evidence="17 18">
    <name type="scientific">Paradesertivirga mongoliensis</name>
    <dbReference type="NCBI Taxonomy" id="2100740"/>
    <lineage>
        <taxon>Bacteria</taxon>
        <taxon>Pseudomonadati</taxon>
        <taxon>Bacteroidota</taxon>
        <taxon>Sphingobacteriia</taxon>
        <taxon>Sphingobacteriales</taxon>
        <taxon>Sphingobacteriaceae</taxon>
        <taxon>Paradesertivirga</taxon>
    </lineage>
</organism>
<keyword evidence="3 12" id="KW-1134">Transmembrane beta strand</keyword>
<keyword evidence="6 14" id="KW-0732">Signal</keyword>
<evidence type="ECO:0000256" key="1">
    <source>
        <dbReference type="ARBA" id="ARBA00004571"/>
    </source>
</evidence>
<dbReference type="InterPro" id="IPR000531">
    <property type="entry name" value="Beta-barrel_TonB"/>
</dbReference>
<dbReference type="PROSITE" id="PS01156">
    <property type="entry name" value="TONB_DEPENDENT_REC_2"/>
    <property type="match status" value="1"/>
</dbReference>
<evidence type="ECO:0000256" key="5">
    <source>
        <dbReference type="ARBA" id="ARBA00022692"/>
    </source>
</evidence>
<dbReference type="InterPro" id="IPR036942">
    <property type="entry name" value="Beta-barrel_TonB_sf"/>
</dbReference>
<feature type="domain" description="TonB-dependent receptor-like beta-barrel" evidence="15">
    <location>
        <begin position="212"/>
        <end position="639"/>
    </location>
</feature>
<dbReference type="Gene3D" id="2.170.130.10">
    <property type="entry name" value="TonB-dependent receptor, plug domain"/>
    <property type="match status" value="1"/>
</dbReference>
<evidence type="ECO:0000256" key="2">
    <source>
        <dbReference type="ARBA" id="ARBA00022448"/>
    </source>
</evidence>
<evidence type="ECO:0000256" key="11">
    <source>
        <dbReference type="ARBA" id="ARBA00023237"/>
    </source>
</evidence>
<dbReference type="Pfam" id="PF07715">
    <property type="entry name" value="Plug"/>
    <property type="match status" value="1"/>
</dbReference>
<keyword evidence="7" id="KW-0408">Iron</keyword>
<dbReference type="PANTHER" id="PTHR32552:SF81">
    <property type="entry name" value="TONB-DEPENDENT OUTER MEMBRANE RECEPTOR"/>
    <property type="match status" value="1"/>
</dbReference>
<keyword evidence="2 12" id="KW-0813">Transport</keyword>
<dbReference type="InterPro" id="IPR039426">
    <property type="entry name" value="TonB-dep_rcpt-like"/>
</dbReference>
<feature type="domain" description="TonB-dependent receptor plug" evidence="16">
    <location>
        <begin position="43"/>
        <end position="150"/>
    </location>
</feature>
<dbReference type="PANTHER" id="PTHR32552">
    <property type="entry name" value="FERRICHROME IRON RECEPTOR-RELATED"/>
    <property type="match status" value="1"/>
</dbReference>
<evidence type="ECO:0000256" key="14">
    <source>
        <dbReference type="SAM" id="SignalP"/>
    </source>
</evidence>
<protein>
    <submittedName>
        <fullName evidence="17">TonB-dependent receptor</fullName>
    </submittedName>
</protein>
<keyword evidence="9 13" id="KW-0798">TonB box</keyword>
<feature type="chain" id="PRO_5045182957" evidence="14">
    <location>
        <begin position="20"/>
        <end position="674"/>
    </location>
</feature>
<dbReference type="RefSeq" id="WP_255903415.1">
    <property type="nucleotide sequence ID" value="NZ_JAFMZO010000003.1"/>
</dbReference>
<evidence type="ECO:0000256" key="12">
    <source>
        <dbReference type="PROSITE-ProRule" id="PRU01360"/>
    </source>
</evidence>
<dbReference type="InterPro" id="IPR037066">
    <property type="entry name" value="Plug_dom_sf"/>
</dbReference>